<organism evidence="2 3">
    <name type="scientific">Brassica napus</name>
    <name type="common">Rape</name>
    <dbReference type="NCBI Taxonomy" id="3708"/>
    <lineage>
        <taxon>Eukaryota</taxon>
        <taxon>Viridiplantae</taxon>
        <taxon>Streptophyta</taxon>
        <taxon>Embryophyta</taxon>
        <taxon>Tracheophyta</taxon>
        <taxon>Spermatophyta</taxon>
        <taxon>Magnoliopsida</taxon>
        <taxon>eudicotyledons</taxon>
        <taxon>Gunneridae</taxon>
        <taxon>Pentapetalae</taxon>
        <taxon>rosids</taxon>
        <taxon>malvids</taxon>
        <taxon>Brassicales</taxon>
        <taxon>Brassicaceae</taxon>
        <taxon>Brassiceae</taxon>
        <taxon>Brassica</taxon>
    </lineage>
</organism>
<dbReference type="Proteomes" id="UP000824890">
    <property type="component" value="Unassembled WGS sequence"/>
</dbReference>
<evidence type="ECO:0000313" key="3">
    <source>
        <dbReference type="Proteomes" id="UP000824890"/>
    </source>
</evidence>
<accession>A0ABQ8B694</accession>
<reference evidence="2 3" key="1">
    <citation type="submission" date="2021-05" db="EMBL/GenBank/DDBJ databases">
        <title>Genome Assembly of Synthetic Allotetraploid Brassica napus Reveals Homoeologous Exchanges between Subgenomes.</title>
        <authorList>
            <person name="Davis J.T."/>
        </authorList>
    </citation>
    <scope>NUCLEOTIDE SEQUENCE [LARGE SCALE GENOMIC DNA]</scope>
    <source>
        <strain evidence="3">cv. Da-Ae</strain>
        <tissue evidence="2">Seedling</tissue>
    </source>
</reference>
<protein>
    <submittedName>
        <fullName evidence="2">Uncharacterized protein</fullName>
    </submittedName>
</protein>
<name>A0ABQ8B694_BRANA</name>
<keyword evidence="3" id="KW-1185">Reference proteome</keyword>
<comment type="caution">
    <text evidence="2">The sequence shown here is derived from an EMBL/GenBank/DDBJ whole genome shotgun (WGS) entry which is preliminary data.</text>
</comment>
<feature type="region of interest" description="Disordered" evidence="1">
    <location>
        <begin position="28"/>
        <end position="48"/>
    </location>
</feature>
<gene>
    <name evidence="2" type="ORF">HID58_049888</name>
</gene>
<evidence type="ECO:0000256" key="1">
    <source>
        <dbReference type="SAM" id="MobiDB-lite"/>
    </source>
</evidence>
<feature type="non-terminal residue" evidence="2">
    <location>
        <position position="1"/>
    </location>
</feature>
<proteinExistence type="predicted"/>
<evidence type="ECO:0000313" key="2">
    <source>
        <dbReference type="EMBL" id="KAH0900320.1"/>
    </source>
</evidence>
<dbReference type="EMBL" id="JAGKQM010000012">
    <property type="protein sequence ID" value="KAH0900320.1"/>
    <property type="molecule type" value="Genomic_DNA"/>
</dbReference>
<sequence>TLIRYVSGSIRYLRGDRLEREITPTLRGEKRDRSYHRRRDTEASIRVDSPLLQPEHGFGLERYRYRTGERQGRKEKKEERMELICFAPSHASFFRSRLGDTCLHKPHINVS</sequence>